<evidence type="ECO:0000313" key="3">
    <source>
        <dbReference type="Proteomes" id="UP001412067"/>
    </source>
</evidence>
<organism evidence="2 3">
    <name type="scientific">Platanthera guangdongensis</name>
    <dbReference type="NCBI Taxonomy" id="2320717"/>
    <lineage>
        <taxon>Eukaryota</taxon>
        <taxon>Viridiplantae</taxon>
        <taxon>Streptophyta</taxon>
        <taxon>Embryophyta</taxon>
        <taxon>Tracheophyta</taxon>
        <taxon>Spermatophyta</taxon>
        <taxon>Magnoliopsida</taxon>
        <taxon>Liliopsida</taxon>
        <taxon>Asparagales</taxon>
        <taxon>Orchidaceae</taxon>
        <taxon>Orchidoideae</taxon>
        <taxon>Orchideae</taxon>
        <taxon>Orchidinae</taxon>
        <taxon>Platanthera</taxon>
    </lineage>
</organism>
<evidence type="ECO:0000256" key="1">
    <source>
        <dbReference type="SAM" id="Phobius"/>
    </source>
</evidence>
<sequence length="177" mass="19768">MARYSFLAMLVAQNRKLTLVFRIIAWRILEGRRRRGRASGSPMVEEWMHGADTRQSPSRLAFYGECLCKRAPARSGECLMKPTLSRLFGEFLSARPPPIRSSGASVASLSLIKSLGVCPIICVARVKVRGERGVRPRLTSCSKQKTFACLVPVSARVAFMSVCSIFWNFYLSSTMSR</sequence>
<comment type="caution">
    <text evidence="2">The sequence shown here is derived from an EMBL/GenBank/DDBJ whole genome shotgun (WGS) entry which is preliminary data.</text>
</comment>
<keyword evidence="1" id="KW-0812">Transmembrane</keyword>
<keyword evidence="3" id="KW-1185">Reference proteome</keyword>
<accession>A0ABR2N0M4</accession>
<dbReference type="EMBL" id="JBBWWR010000002">
    <property type="protein sequence ID" value="KAK8970032.1"/>
    <property type="molecule type" value="Genomic_DNA"/>
</dbReference>
<evidence type="ECO:0008006" key="4">
    <source>
        <dbReference type="Google" id="ProtNLM"/>
    </source>
</evidence>
<dbReference type="Proteomes" id="UP001412067">
    <property type="component" value="Unassembled WGS sequence"/>
</dbReference>
<reference evidence="2 3" key="1">
    <citation type="journal article" date="2022" name="Nat. Plants">
        <title>Genomes of leafy and leafless Platanthera orchids illuminate the evolution of mycoheterotrophy.</title>
        <authorList>
            <person name="Li M.H."/>
            <person name="Liu K.W."/>
            <person name="Li Z."/>
            <person name="Lu H.C."/>
            <person name="Ye Q.L."/>
            <person name="Zhang D."/>
            <person name="Wang J.Y."/>
            <person name="Li Y.F."/>
            <person name="Zhong Z.M."/>
            <person name="Liu X."/>
            <person name="Yu X."/>
            <person name="Liu D.K."/>
            <person name="Tu X.D."/>
            <person name="Liu B."/>
            <person name="Hao Y."/>
            <person name="Liao X.Y."/>
            <person name="Jiang Y.T."/>
            <person name="Sun W.H."/>
            <person name="Chen J."/>
            <person name="Chen Y.Q."/>
            <person name="Ai Y."/>
            <person name="Zhai J.W."/>
            <person name="Wu S.S."/>
            <person name="Zhou Z."/>
            <person name="Hsiao Y.Y."/>
            <person name="Wu W.L."/>
            <person name="Chen Y.Y."/>
            <person name="Lin Y.F."/>
            <person name="Hsu J.L."/>
            <person name="Li C.Y."/>
            <person name="Wang Z.W."/>
            <person name="Zhao X."/>
            <person name="Zhong W.Y."/>
            <person name="Ma X.K."/>
            <person name="Ma L."/>
            <person name="Huang J."/>
            <person name="Chen G.Z."/>
            <person name="Huang M.Z."/>
            <person name="Huang L."/>
            <person name="Peng D.H."/>
            <person name="Luo Y.B."/>
            <person name="Zou S.Q."/>
            <person name="Chen S.P."/>
            <person name="Lan S."/>
            <person name="Tsai W.C."/>
            <person name="Van de Peer Y."/>
            <person name="Liu Z.J."/>
        </authorList>
    </citation>
    <scope>NUCLEOTIDE SEQUENCE [LARGE SCALE GENOMIC DNA]</scope>
    <source>
        <strain evidence="2">Lor288</strain>
    </source>
</reference>
<gene>
    <name evidence="2" type="ORF">KSP40_PGU014954</name>
</gene>
<evidence type="ECO:0000313" key="2">
    <source>
        <dbReference type="EMBL" id="KAK8970032.1"/>
    </source>
</evidence>
<feature type="transmembrane region" description="Helical" evidence="1">
    <location>
        <begin position="147"/>
        <end position="170"/>
    </location>
</feature>
<protein>
    <recommendedName>
        <fullName evidence="4">Secreted protein</fullName>
    </recommendedName>
</protein>
<name>A0ABR2N0M4_9ASPA</name>
<keyword evidence="1" id="KW-0472">Membrane</keyword>
<proteinExistence type="predicted"/>
<keyword evidence="1" id="KW-1133">Transmembrane helix</keyword>